<keyword evidence="3" id="KW-1185">Reference proteome</keyword>
<gene>
    <name evidence="2" type="ORF">ORAREDHAP_LOCUS40099</name>
</gene>
<evidence type="ECO:0000313" key="2">
    <source>
        <dbReference type="EMBL" id="CAB4315405.1"/>
    </source>
</evidence>
<dbReference type="EMBL" id="CAEKKB010000006">
    <property type="protein sequence ID" value="CAB4315405.1"/>
    <property type="molecule type" value="Genomic_DNA"/>
</dbReference>
<feature type="region of interest" description="Disordered" evidence="1">
    <location>
        <begin position="11"/>
        <end position="42"/>
    </location>
</feature>
<feature type="compositionally biased region" description="Pro residues" evidence="1">
    <location>
        <begin position="14"/>
        <end position="41"/>
    </location>
</feature>
<dbReference type="AlphaFoldDB" id="A0A6J5XUB3"/>
<protein>
    <submittedName>
        <fullName evidence="2">Uncharacterized protein</fullName>
    </submittedName>
</protein>
<accession>A0A6J5XUB3</accession>
<evidence type="ECO:0000313" key="3">
    <source>
        <dbReference type="Proteomes" id="UP000507245"/>
    </source>
</evidence>
<reference evidence="3" key="1">
    <citation type="journal article" date="2020" name="Genome Biol.">
        <title>Gamete binning: chromosome-level and haplotype-resolved genome assembly enabled by high-throughput single-cell sequencing of gamete genomes.</title>
        <authorList>
            <person name="Campoy J.A."/>
            <person name="Sun H."/>
            <person name="Goel M."/>
            <person name="Jiao W.-B."/>
            <person name="Folz-Donahue K."/>
            <person name="Wang N."/>
            <person name="Rubio M."/>
            <person name="Liu C."/>
            <person name="Kukat C."/>
            <person name="Ruiz D."/>
            <person name="Huettel B."/>
            <person name="Schneeberger K."/>
        </authorList>
    </citation>
    <scope>NUCLEOTIDE SEQUENCE [LARGE SCALE GENOMIC DNA]</scope>
    <source>
        <strain evidence="3">cv. Rojo Pasion</strain>
    </source>
</reference>
<organism evidence="2 3">
    <name type="scientific">Prunus armeniaca</name>
    <name type="common">Apricot</name>
    <name type="synonym">Armeniaca vulgaris</name>
    <dbReference type="NCBI Taxonomy" id="36596"/>
    <lineage>
        <taxon>Eukaryota</taxon>
        <taxon>Viridiplantae</taxon>
        <taxon>Streptophyta</taxon>
        <taxon>Embryophyta</taxon>
        <taxon>Tracheophyta</taxon>
        <taxon>Spermatophyta</taxon>
        <taxon>Magnoliopsida</taxon>
        <taxon>eudicotyledons</taxon>
        <taxon>Gunneridae</taxon>
        <taxon>Pentapetalae</taxon>
        <taxon>rosids</taxon>
        <taxon>fabids</taxon>
        <taxon>Rosales</taxon>
        <taxon>Rosaceae</taxon>
        <taxon>Amygdaloideae</taxon>
        <taxon>Amygdaleae</taxon>
        <taxon>Prunus</taxon>
    </lineage>
</organism>
<evidence type="ECO:0000256" key="1">
    <source>
        <dbReference type="SAM" id="MobiDB-lite"/>
    </source>
</evidence>
<sequence length="170" mass="18609">MSLLIEIGTLNATPPTPSPAPSPEPTISPYPASPVHSPAPSPDTVIISHQHQPRYLHILVHVHTAVLEFLQAPHQLLILTLLFLQLMHLMVPPCVTCTCSVQCSQSRKQGRCTRLDISITFPILVMSRLDRLARLGGRFSVQVRLEVMGKKAKNATNISGNEAGKISEEI</sequence>
<proteinExistence type="predicted"/>
<name>A0A6J5XUB3_PRUAR</name>
<dbReference type="OrthoDB" id="3176171at2759"/>
<dbReference type="Proteomes" id="UP000507245">
    <property type="component" value="Unassembled WGS sequence"/>
</dbReference>